<accession>A0ABX9FYT0</accession>
<dbReference type="Proteomes" id="UP000253201">
    <property type="component" value="Unassembled WGS sequence"/>
</dbReference>
<sequence length="160" mass="17450">MPVHGVGGATLTRPTTAKPSCRCMVSGALRLPDLQRPNCHAGAWCRVRYAYPTYNGQTVMPVHGVGCATLTRPTTAKPSCRCMVSGALRLPDLQRPNHHVRRTVPCGAVFTRRPGKRSAPGIILALSKSAAAARRAEDRACVSRRTARRRVRLCVRSLRQ</sequence>
<organism evidence="1 2">
    <name type="scientific">Pseudocitrobacter faecalis</name>
    <dbReference type="NCBI Taxonomy" id="1398493"/>
    <lineage>
        <taxon>Bacteria</taxon>
        <taxon>Pseudomonadati</taxon>
        <taxon>Pseudomonadota</taxon>
        <taxon>Gammaproteobacteria</taxon>
        <taxon>Enterobacterales</taxon>
        <taxon>Enterobacteriaceae</taxon>
        <taxon>Pseudocitrobacter</taxon>
    </lineage>
</organism>
<protein>
    <submittedName>
        <fullName evidence="1">Uncharacterized protein</fullName>
    </submittedName>
</protein>
<evidence type="ECO:0000313" key="2">
    <source>
        <dbReference type="Proteomes" id="UP000253201"/>
    </source>
</evidence>
<keyword evidence="2" id="KW-1185">Reference proteome</keyword>
<reference evidence="1 2" key="1">
    <citation type="submission" date="2018-06" db="EMBL/GenBank/DDBJ databases">
        <title>Genomic Encyclopedia of Type Strains, Phase IV (KMG-IV): sequencing the most valuable type-strain genomes for metagenomic binning, comparative biology and taxonomic classification.</title>
        <authorList>
            <person name="Goeker M."/>
        </authorList>
    </citation>
    <scope>NUCLEOTIDE SEQUENCE [LARGE SCALE GENOMIC DNA]</scope>
    <source>
        <strain evidence="1 2">DSM 27453</strain>
    </source>
</reference>
<name>A0ABX9FYT0_9ENTR</name>
<proteinExistence type="predicted"/>
<evidence type="ECO:0000313" key="1">
    <source>
        <dbReference type="EMBL" id="RBP12567.1"/>
    </source>
</evidence>
<comment type="caution">
    <text evidence="1">The sequence shown here is derived from an EMBL/GenBank/DDBJ whole genome shotgun (WGS) entry which is preliminary data.</text>
</comment>
<gene>
    <name evidence="1" type="ORF">DFQ50_103176</name>
</gene>
<dbReference type="EMBL" id="QNRL01000003">
    <property type="protein sequence ID" value="RBP12567.1"/>
    <property type="molecule type" value="Genomic_DNA"/>
</dbReference>